<protein>
    <submittedName>
        <fullName evidence="4">1-acyl-sn-glycerol-3-phosphate acyltransferase</fullName>
    </submittedName>
</protein>
<organism evidence="4 5">
    <name type="scientific">Nesterenkonia sphaerica</name>
    <dbReference type="NCBI Taxonomy" id="1804988"/>
    <lineage>
        <taxon>Bacteria</taxon>
        <taxon>Bacillati</taxon>
        <taxon>Actinomycetota</taxon>
        <taxon>Actinomycetes</taxon>
        <taxon>Micrococcales</taxon>
        <taxon>Micrococcaceae</taxon>
        <taxon>Nesterenkonia</taxon>
    </lineage>
</organism>
<name>A0A5R9AFB9_9MICC</name>
<dbReference type="Pfam" id="PF01553">
    <property type="entry name" value="Acyltransferase"/>
    <property type="match status" value="1"/>
</dbReference>
<dbReference type="RefSeq" id="WP_138169702.1">
    <property type="nucleotide sequence ID" value="NZ_VAWA01000004.1"/>
</dbReference>
<dbReference type="InterPro" id="IPR002123">
    <property type="entry name" value="Plipid/glycerol_acylTrfase"/>
</dbReference>
<dbReference type="AlphaFoldDB" id="A0A5R9AFB9"/>
<keyword evidence="5" id="KW-1185">Reference proteome</keyword>
<dbReference type="OrthoDB" id="9806008at2"/>
<reference evidence="4 5" key="1">
    <citation type="submission" date="2019-05" db="EMBL/GenBank/DDBJ databases">
        <title>Nesterenkonia sp. GY239, isolated from the Southern Atlantic Ocean.</title>
        <authorList>
            <person name="Zhang G."/>
        </authorList>
    </citation>
    <scope>NUCLEOTIDE SEQUENCE [LARGE SCALE GENOMIC DNA]</scope>
    <source>
        <strain evidence="4 5">GY239</strain>
    </source>
</reference>
<dbReference type="SUPFAM" id="SSF69593">
    <property type="entry name" value="Glycerol-3-phosphate (1)-acyltransferase"/>
    <property type="match status" value="1"/>
</dbReference>
<dbReference type="GO" id="GO:0005886">
    <property type="term" value="C:plasma membrane"/>
    <property type="evidence" value="ECO:0007669"/>
    <property type="project" value="TreeGrafter"/>
</dbReference>
<keyword evidence="1 4" id="KW-0808">Transferase</keyword>
<evidence type="ECO:0000313" key="5">
    <source>
        <dbReference type="Proteomes" id="UP000306544"/>
    </source>
</evidence>
<dbReference type="PANTHER" id="PTHR10434:SF55">
    <property type="entry name" value="POSSIBLE ACYLTRANSFERASE"/>
    <property type="match status" value="1"/>
</dbReference>
<dbReference type="GO" id="GO:0006654">
    <property type="term" value="P:phosphatidic acid biosynthetic process"/>
    <property type="evidence" value="ECO:0007669"/>
    <property type="project" value="TreeGrafter"/>
</dbReference>
<evidence type="ECO:0000259" key="3">
    <source>
        <dbReference type="SMART" id="SM00563"/>
    </source>
</evidence>
<dbReference type="SMART" id="SM00563">
    <property type="entry name" value="PlsC"/>
    <property type="match status" value="1"/>
</dbReference>
<dbReference type="PANTHER" id="PTHR10434">
    <property type="entry name" value="1-ACYL-SN-GLYCEROL-3-PHOSPHATE ACYLTRANSFERASE"/>
    <property type="match status" value="1"/>
</dbReference>
<evidence type="ECO:0000256" key="1">
    <source>
        <dbReference type="ARBA" id="ARBA00022679"/>
    </source>
</evidence>
<gene>
    <name evidence="4" type="ORF">FEF27_04735</name>
</gene>
<feature type="domain" description="Phospholipid/glycerol acyltransferase" evidence="3">
    <location>
        <begin position="41"/>
        <end position="160"/>
    </location>
</feature>
<evidence type="ECO:0000313" key="4">
    <source>
        <dbReference type="EMBL" id="TLP77472.1"/>
    </source>
</evidence>
<sequence>MTRRRRLPLGIRATAHLVRPMMNLLIGKEWRGLETLPESGFIAVTNHVSKIDPLAVGLAVVRTGTIPHFLAKDSLFRLPVVGPALTRLQQVPVARADRQAAKQSLQVAQSALDRGGAIMIYPEGTLTRDPELWPMRAKTGAARLALNTGAPLIPFVHWGLQDVLAPYAKLPKPWPRKKYVLQVGDPIDLSDLRQRPLTRTVLAEATERVEAALTEGVAQLRGEPAPELIWDRALNQRVPRHQLRARGGDEVAS</sequence>
<accession>A0A5R9AFB9</accession>
<dbReference type="Proteomes" id="UP000306544">
    <property type="component" value="Unassembled WGS sequence"/>
</dbReference>
<dbReference type="GO" id="GO:0003841">
    <property type="term" value="F:1-acylglycerol-3-phosphate O-acyltransferase activity"/>
    <property type="evidence" value="ECO:0007669"/>
    <property type="project" value="TreeGrafter"/>
</dbReference>
<evidence type="ECO:0000256" key="2">
    <source>
        <dbReference type="ARBA" id="ARBA00023315"/>
    </source>
</evidence>
<proteinExistence type="predicted"/>
<dbReference type="EMBL" id="VAWA01000004">
    <property type="protein sequence ID" value="TLP77472.1"/>
    <property type="molecule type" value="Genomic_DNA"/>
</dbReference>
<dbReference type="CDD" id="cd07989">
    <property type="entry name" value="LPLAT_AGPAT-like"/>
    <property type="match status" value="1"/>
</dbReference>
<comment type="caution">
    <text evidence="4">The sequence shown here is derived from an EMBL/GenBank/DDBJ whole genome shotgun (WGS) entry which is preliminary data.</text>
</comment>
<keyword evidence="2 4" id="KW-0012">Acyltransferase</keyword>